<proteinExistence type="predicted"/>
<accession>A0ABR7N5D4</accession>
<evidence type="ECO:0000313" key="2">
    <source>
        <dbReference type="Proteomes" id="UP000657421"/>
    </source>
</evidence>
<comment type="caution">
    <text evidence="1">The sequence shown here is derived from an EMBL/GenBank/DDBJ whole genome shotgun (WGS) entry which is preliminary data.</text>
</comment>
<name>A0ABR7N5D4_9FIRM</name>
<keyword evidence="2" id="KW-1185">Reference proteome</keyword>
<protein>
    <submittedName>
        <fullName evidence="1">Uncharacterized protein</fullName>
    </submittedName>
</protein>
<gene>
    <name evidence="1" type="ORF">H8716_00680</name>
</gene>
<evidence type="ECO:0000313" key="1">
    <source>
        <dbReference type="EMBL" id="MBC8571605.1"/>
    </source>
</evidence>
<dbReference type="Proteomes" id="UP000657421">
    <property type="component" value="Unassembled WGS sequence"/>
</dbReference>
<organism evidence="1 2">
    <name type="scientific">Jingyaoa shaoxingensis</name>
    <dbReference type="NCBI Taxonomy" id="2763671"/>
    <lineage>
        <taxon>Bacteria</taxon>
        <taxon>Bacillati</taxon>
        <taxon>Bacillota</taxon>
        <taxon>Clostridia</taxon>
        <taxon>Lachnospirales</taxon>
        <taxon>Lachnospiraceae</taxon>
        <taxon>Jingyaoa</taxon>
    </lineage>
</organism>
<sequence>MNIDSNLKQLLEKETHVHQAEIHALYQQLDLRFGLHASSVPVFFSYDEGLLGSYTQERHHEKEHFCFSLLFIGYAVKNPLQKSDRMDLYKHEYAHYMQYHMDIPAKYHWQPGIHGSAWKYCCSLIGAAPTPYYKVGESLMKHDYQKALKNPIHDKTIPVRDRYRREREYQNTKNRTIQYKVNDVVKHPKFGEGIIEEIVQLENSVRLHIRFQDELKKIDQKWLLKTGRKK</sequence>
<dbReference type="EMBL" id="JACRSZ010000001">
    <property type="protein sequence ID" value="MBC8571605.1"/>
    <property type="molecule type" value="Genomic_DNA"/>
</dbReference>
<reference evidence="1 2" key="1">
    <citation type="submission" date="2020-08" db="EMBL/GenBank/DDBJ databases">
        <title>Genome public.</title>
        <authorList>
            <person name="Liu C."/>
            <person name="Sun Q."/>
        </authorList>
    </citation>
    <scope>NUCLEOTIDE SEQUENCE [LARGE SCALE GENOMIC DNA]</scope>
    <source>
        <strain evidence="1 2">NSJ-46</strain>
    </source>
</reference>
<dbReference type="RefSeq" id="WP_249306506.1">
    <property type="nucleotide sequence ID" value="NZ_JACRSZ010000001.1"/>
</dbReference>